<dbReference type="Proteomes" id="UP000057609">
    <property type="component" value="Chromosome"/>
</dbReference>
<keyword evidence="5" id="KW-0479">Metal-binding</keyword>
<dbReference type="GO" id="GO:0009396">
    <property type="term" value="P:folic acid-containing compound biosynthetic process"/>
    <property type="evidence" value="ECO:0007669"/>
    <property type="project" value="TreeGrafter"/>
</dbReference>
<keyword evidence="2 4" id="KW-0547">Nucleotide-binding</keyword>
<dbReference type="PANTHER" id="PTHR23407:SF1">
    <property type="entry name" value="5-FORMYLTETRAHYDROFOLATE CYCLO-LIGASE"/>
    <property type="match status" value="1"/>
</dbReference>
<reference evidence="6 7" key="1">
    <citation type="journal article" date="2015" name="Genome Announc.">
        <title>Complete Genome of Geobacter pickeringii G13T, a Metal-Reducing Isolate from Sedimentary Kaolin Deposits.</title>
        <authorList>
            <person name="Badalamenti J.P."/>
            <person name="Bond D.R."/>
        </authorList>
    </citation>
    <scope>NUCLEOTIDE SEQUENCE [LARGE SCALE GENOMIC DNA]</scope>
    <source>
        <strain evidence="6 7">G13</strain>
    </source>
</reference>
<dbReference type="EMBL" id="CP009788">
    <property type="protein sequence ID" value="AJE04901.1"/>
    <property type="molecule type" value="Genomic_DNA"/>
</dbReference>
<evidence type="ECO:0000256" key="5">
    <source>
        <dbReference type="RuleBase" id="RU361279"/>
    </source>
</evidence>
<keyword evidence="7" id="KW-1185">Reference proteome</keyword>
<evidence type="ECO:0000256" key="2">
    <source>
        <dbReference type="ARBA" id="ARBA00022741"/>
    </source>
</evidence>
<evidence type="ECO:0000313" key="6">
    <source>
        <dbReference type="EMBL" id="AJE04901.1"/>
    </source>
</evidence>
<keyword evidence="6" id="KW-0436">Ligase</keyword>
<dbReference type="GO" id="GO:0030272">
    <property type="term" value="F:5-formyltetrahydrofolate cyclo-ligase activity"/>
    <property type="evidence" value="ECO:0007669"/>
    <property type="project" value="UniProtKB-EC"/>
</dbReference>
<organism evidence="6 7">
    <name type="scientific">Geobacter pickeringii</name>
    <dbReference type="NCBI Taxonomy" id="345632"/>
    <lineage>
        <taxon>Bacteria</taxon>
        <taxon>Pseudomonadati</taxon>
        <taxon>Thermodesulfobacteriota</taxon>
        <taxon>Desulfuromonadia</taxon>
        <taxon>Geobacterales</taxon>
        <taxon>Geobacteraceae</taxon>
        <taxon>Geobacter</taxon>
    </lineage>
</organism>
<feature type="binding site" evidence="4">
    <location>
        <position position="54"/>
    </location>
    <ligand>
        <name>substrate</name>
    </ligand>
</feature>
<dbReference type="AlphaFoldDB" id="A0A0B5BLH2"/>
<keyword evidence="5" id="KW-0460">Magnesium</keyword>
<protein>
    <recommendedName>
        <fullName evidence="5">5-formyltetrahydrofolate cyclo-ligase</fullName>
        <ecNumber evidence="5">6.3.3.2</ecNumber>
    </recommendedName>
</protein>
<sequence length="197" mass="21972">MPKRAIRQLLLARRKLLPVIEAQCAARRAQQALIATPEFVLARRVILYSPIHGEVDTREIMEASWSAGKDVFLPAVCGEDLRFIRVASEGDFKKGAFGILEPCQTGEALPPGRADIIVLPGVAFDLFGRRIGYGKGYYDRALHCLEGTGRLFGFCYDFQLVDEIAGEPHDVAVDVVITERRMIRPSVSNRSEEVREN</sequence>
<feature type="binding site" evidence="4">
    <location>
        <begin position="3"/>
        <end position="7"/>
    </location>
    <ligand>
        <name>ATP</name>
        <dbReference type="ChEBI" id="CHEBI:30616"/>
    </ligand>
</feature>
<dbReference type="Gene3D" id="3.40.50.10420">
    <property type="entry name" value="NagB/RpiA/CoA transferase-like"/>
    <property type="match status" value="1"/>
</dbReference>
<dbReference type="STRING" id="345632.GPICK_11010"/>
<dbReference type="NCBIfam" id="TIGR02727">
    <property type="entry name" value="MTHFS_bact"/>
    <property type="match status" value="1"/>
</dbReference>
<dbReference type="InterPro" id="IPR024185">
    <property type="entry name" value="FTHF_cligase-like_sf"/>
</dbReference>
<proteinExistence type="inferred from homology"/>
<dbReference type="HOGENOM" id="CLU_066245_1_1_7"/>
<comment type="catalytic activity">
    <reaction evidence="5">
        <text>(6S)-5-formyl-5,6,7,8-tetrahydrofolate + ATP = (6R)-5,10-methenyltetrahydrofolate + ADP + phosphate</text>
        <dbReference type="Rhea" id="RHEA:10488"/>
        <dbReference type="ChEBI" id="CHEBI:30616"/>
        <dbReference type="ChEBI" id="CHEBI:43474"/>
        <dbReference type="ChEBI" id="CHEBI:57455"/>
        <dbReference type="ChEBI" id="CHEBI:57457"/>
        <dbReference type="ChEBI" id="CHEBI:456216"/>
        <dbReference type="EC" id="6.3.3.2"/>
    </reaction>
</comment>
<dbReference type="PANTHER" id="PTHR23407">
    <property type="entry name" value="ATPASE INHIBITOR/5-FORMYLTETRAHYDROFOLATE CYCLO-LIGASE"/>
    <property type="match status" value="1"/>
</dbReference>
<dbReference type="GO" id="GO:0035999">
    <property type="term" value="P:tetrahydrofolate interconversion"/>
    <property type="evidence" value="ECO:0007669"/>
    <property type="project" value="TreeGrafter"/>
</dbReference>
<evidence type="ECO:0000256" key="4">
    <source>
        <dbReference type="PIRSR" id="PIRSR006806-1"/>
    </source>
</evidence>
<feature type="binding site" evidence="4">
    <location>
        <begin position="130"/>
        <end position="138"/>
    </location>
    <ligand>
        <name>ATP</name>
        <dbReference type="ChEBI" id="CHEBI:30616"/>
    </ligand>
</feature>
<comment type="cofactor">
    <cofactor evidence="5">
        <name>Mg(2+)</name>
        <dbReference type="ChEBI" id="CHEBI:18420"/>
    </cofactor>
</comment>
<evidence type="ECO:0000256" key="3">
    <source>
        <dbReference type="ARBA" id="ARBA00022840"/>
    </source>
</evidence>
<comment type="similarity">
    <text evidence="1 5">Belongs to the 5-formyltetrahydrofolate cyclo-ligase family.</text>
</comment>
<dbReference type="GO" id="GO:0005524">
    <property type="term" value="F:ATP binding"/>
    <property type="evidence" value="ECO:0007669"/>
    <property type="project" value="UniProtKB-KW"/>
</dbReference>
<keyword evidence="3 4" id="KW-0067">ATP-binding</keyword>
<dbReference type="GO" id="GO:0046872">
    <property type="term" value="F:metal ion binding"/>
    <property type="evidence" value="ECO:0007669"/>
    <property type="project" value="UniProtKB-KW"/>
</dbReference>
<gene>
    <name evidence="6" type="ORF">GPICK_11010</name>
</gene>
<evidence type="ECO:0000256" key="1">
    <source>
        <dbReference type="ARBA" id="ARBA00010638"/>
    </source>
</evidence>
<dbReference type="PIRSF" id="PIRSF006806">
    <property type="entry name" value="FTHF_cligase"/>
    <property type="match status" value="1"/>
</dbReference>
<dbReference type="Pfam" id="PF01812">
    <property type="entry name" value="5-FTHF_cyc-lig"/>
    <property type="match status" value="1"/>
</dbReference>
<accession>A0A0B5BLH2</accession>
<evidence type="ECO:0000313" key="7">
    <source>
        <dbReference type="Proteomes" id="UP000057609"/>
    </source>
</evidence>
<dbReference type="SUPFAM" id="SSF100950">
    <property type="entry name" value="NagB/RpiA/CoA transferase-like"/>
    <property type="match status" value="1"/>
</dbReference>
<dbReference type="RefSeq" id="WP_039745680.1">
    <property type="nucleotide sequence ID" value="NZ_CP009788.1"/>
</dbReference>
<name>A0A0B5BLH2_9BACT</name>
<dbReference type="OrthoDB" id="9801938at2"/>
<dbReference type="InterPro" id="IPR002698">
    <property type="entry name" value="FTHF_cligase"/>
</dbReference>
<dbReference type="EC" id="6.3.3.2" evidence="5"/>
<dbReference type="KEGG" id="gpi:GPICK_11010"/>
<dbReference type="InterPro" id="IPR037171">
    <property type="entry name" value="NagB/RpiA_transferase-like"/>
</dbReference>